<reference evidence="8 9" key="1">
    <citation type="journal article" date="2023" name="Sci. Data">
        <title>Genome assembly of the Korean intertidal mud-creeper Batillaria attramentaria.</title>
        <authorList>
            <person name="Patra A.K."/>
            <person name="Ho P.T."/>
            <person name="Jun S."/>
            <person name="Lee S.J."/>
            <person name="Kim Y."/>
            <person name="Won Y.J."/>
        </authorList>
    </citation>
    <scope>NUCLEOTIDE SEQUENCE [LARGE SCALE GENOMIC DNA]</scope>
    <source>
        <strain evidence="8">Wonlab-2016</strain>
    </source>
</reference>
<comment type="subcellular location">
    <subcellularLocation>
        <location evidence="1">Membrane</location>
        <topology evidence="1">Multi-pass membrane protein</topology>
    </subcellularLocation>
</comment>
<dbReference type="InterPro" id="IPR036734">
    <property type="entry name" value="Neur_chan_lig-bd_sf"/>
</dbReference>
<feature type="transmembrane region" description="Helical" evidence="5">
    <location>
        <begin position="493"/>
        <end position="516"/>
    </location>
</feature>
<dbReference type="CDD" id="cd19051">
    <property type="entry name" value="LGIC_TM_cation"/>
    <property type="match status" value="1"/>
</dbReference>
<feature type="domain" description="Neurotransmitter-gated ion-channel transmembrane" evidence="7">
    <location>
        <begin position="247"/>
        <end position="504"/>
    </location>
</feature>
<keyword evidence="9" id="KW-1185">Reference proteome</keyword>
<gene>
    <name evidence="8" type="ORF">BaRGS_00037126</name>
</gene>
<dbReference type="InterPro" id="IPR036719">
    <property type="entry name" value="Neuro-gated_channel_TM_sf"/>
</dbReference>
<dbReference type="SUPFAM" id="SSF90112">
    <property type="entry name" value="Neurotransmitter-gated ion-channel transmembrane pore"/>
    <property type="match status" value="1"/>
</dbReference>
<dbReference type="SUPFAM" id="SSF63712">
    <property type="entry name" value="Nicotinic receptor ligand binding domain-like"/>
    <property type="match status" value="1"/>
</dbReference>
<evidence type="ECO:0000313" key="9">
    <source>
        <dbReference type="Proteomes" id="UP001519460"/>
    </source>
</evidence>
<keyword evidence="5" id="KW-0406">Ion transport</keyword>
<evidence type="ECO:0000259" key="7">
    <source>
        <dbReference type="Pfam" id="PF02932"/>
    </source>
</evidence>
<sequence length="518" mass="57109">MTSTSISFVSVFSLFLAAPFLYQTTVHCARASYQDAVALRRDLLANYSKYERPVRNQSDAVVVTVTFMLLRIVDVNDLKEHVTFGCVLWTVWKDEFLQWSPDQYGGLSSIHIDRNFIWAPSLAEYGLFDNSHTAEWLTNDIVQSDGTVIFKAGGTFGTDCDLDMTFFPFDEQTCDVTFFVEDYLDREVLLVNDSVSIPGEGFETDGQWELVGTSYRTGTMGHPQLSFSILTVSLVMRRLYTFYVLNILMPFALISLLTLLTFLVPAGGGERASFALTALLAQVVFLNVLTDAMPRTSDDVPLVVLFCLAMLVLSAVAVLLSVLTLALHDAQQPSPTLLTLLAWILCLRTRRSPKKRATACFRSSSAQAQEGDDVGKARQSTGRVLLLESRLGDGSTRSAASIDESNNLRARLATVDDLQGHGDVVSGRGHDTMPLRARLANVDDLRGHAGVISSSSHGTICDSCNAAAWHEDFLAGRLDEQSKEEIGKRLDVICFRVFCFLFLALGVAFSVLVGMIRK</sequence>
<dbReference type="InterPro" id="IPR018000">
    <property type="entry name" value="Neurotransmitter_ion_chnl_CS"/>
</dbReference>
<dbReference type="Pfam" id="PF02932">
    <property type="entry name" value="Neur_chan_memb"/>
    <property type="match status" value="1"/>
</dbReference>
<feature type="domain" description="Neurotransmitter-gated ion-channel ligand-binding" evidence="6">
    <location>
        <begin position="39"/>
        <end position="239"/>
    </location>
</feature>
<accession>A0ABD0J9U9</accession>
<dbReference type="InterPro" id="IPR038050">
    <property type="entry name" value="Neuro_actylchol_rec"/>
</dbReference>
<comment type="caution">
    <text evidence="8">The sequence shown here is derived from an EMBL/GenBank/DDBJ whole genome shotgun (WGS) entry which is preliminary data.</text>
</comment>
<feature type="transmembrane region" description="Helical" evidence="5">
    <location>
        <begin position="6"/>
        <end position="22"/>
    </location>
</feature>
<feature type="transmembrane region" description="Helical" evidence="5">
    <location>
        <begin position="330"/>
        <end position="347"/>
    </location>
</feature>
<proteinExistence type="inferred from homology"/>
<dbReference type="GO" id="GO:0034220">
    <property type="term" value="P:monoatomic ion transmembrane transport"/>
    <property type="evidence" value="ECO:0007669"/>
    <property type="project" value="UniProtKB-KW"/>
</dbReference>
<dbReference type="GO" id="GO:0016020">
    <property type="term" value="C:membrane"/>
    <property type="evidence" value="ECO:0007669"/>
    <property type="project" value="UniProtKB-SubCell"/>
</dbReference>
<comment type="similarity">
    <text evidence="5">Belongs to the ligand-gated ion channel (TC 1.A.9) family.</text>
</comment>
<dbReference type="PROSITE" id="PS00236">
    <property type="entry name" value="NEUROTR_ION_CHANNEL"/>
    <property type="match status" value="1"/>
</dbReference>
<evidence type="ECO:0000256" key="5">
    <source>
        <dbReference type="RuleBase" id="RU000687"/>
    </source>
</evidence>
<feature type="transmembrane region" description="Helical" evidence="5">
    <location>
        <begin position="272"/>
        <end position="290"/>
    </location>
</feature>
<protein>
    <submittedName>
        <fullName evidence="8">Uncharacterized protein</fullName>
    </submittedName>
</protein>
<comment type="caution">
    <text evidence="5">Lacks conserved residue(s) required for the propagation of feature annotation.</text>
</comment>
<keyword evidence="2 5" id="KW-0812">Transmembrane</keyword>
<keyword evidence="5" id="KW-0407">Ion channel</keyword>
<dbReference type="PRINTS" id="PR00252">
    <property type="entry name" value="NRIONCHANNEL"/>
</dbReference>
<organism evidence="8 9">
    <name type="scientific">Batillaria attramentaria</name>
    <dbReference type="NCBI Taxonomy" id="370345"/>
    <lineage>
        <taxon>Eukaryota</taxon>
        <taxon>Metazoa</taxon>
        <taxon>Spiralia</taxon>
        <taxon>Lophotrochozoa</taxon>
        <taxon>Mollusca</taxon>
        <taxon>Gastropoda</taxon>
        <taxon>Caenogastropoda</taxon>
        <taxon>Sorbeoconcha</taxon>
        <taxon>Cerithioidea</taxon>
        <taxon>Batillariidae</taxon>
        <taxon>Batillaria</taxon>
    </lineage>
</organism>
<dbReference type="InterPro" id="IPR006201">
    <property type="entry name" value="Neur_channel"/>
</dbReference>
<dbReference type="AlphaFoldDB" id="A0ABD0J9U9"/>
<dbReference type="InterPro" id="IPR006202">
    <property type="entry name" value="Neur_chan_lig-bd"/>
</dbReference>
<dbReference type="CDD" id="cd18989">
    <property type="entry name" value="LGIC_ECD_cation"/>
    <property type="match status" value="1"/>
</dbReference>
<evidence type="ECO:0000313" key="8">
    <source>
        <dbReference type="EMBL" id="KAK7466761.1"/>
    </source>
</evidence>
<dbReference type="PANTHER" id="PTHR18945">
    <property type="entry name" value="NEUROTRANSMITTER GATED ION CHANNEL"/>
    <property type="match status" value="1"/>
</dbReference>
<dbReference type="Gene3D" id="1.20.58.390">
    <property type="entry name" value="Neurotransmitter-gated ion-channel transmembrane domain"/>
    <property type="match status" value="1"/>
</dbReference>
<dbReference type="InterPro" id="IPR006029">
    <property type="entry name" value="Neurotrans-gated_channel_TM"/>
</dbReference>
<dbReference type="Pfam" id="PF02931">
    <property type="entry name" value="Neur_chan_LBD"/>
    <property type="match status" value="1"/>
</dbReference>
<evidence type="ECO:0000256" key="2">
    <source>
        <dbReference type="ARBA" id="ARBA00022692"/>
    </source>
</evidence>
<evidence type="ECO:0000256" key="4">
    <source>
        <dbReference type="ARBA" id="ARBA00023136"/>
    </source>
</evidence>
<dbReference type="Gene3D" id="2.70.170.10">
    <property type="entry name" value="Neurotransmitter-gated ion-channel ligand-binding domain"/>
    <property type="match status" value="1"/>
</dbReference>
<keyword evidence="5" id="KW-0813">Transport</keyword>
<feature type="transmembrane region" description="Helical" evidence="5">
    <location>
        <begin position="243"/>
        <end position="266"/>
    </location>
</feature>
<feature type="transmembrane region" description="Helical" evidence="5">
    <location>
        <begin position="302"/>
        <end position="324"/>
    </location>
</feature>
<dbReference type="EMBL" id="JACVVK020000546">
    <property type="protein sequence ID" value="KAK7466761.1"/>
    <property type="molecule type" value="Genomic_DNA"/>
</dbReference>
<name>A0ABD0J9U9_9CAEN</name>
<dbReference type="FunFam" id="2.70.170.10:FF:000028">
    <property type="entry name" value="AcetylCholine Receptor"/>
    <property type="match status" value="1"/>
</dbReference>
<evidence type="ECO:0000259" key="6">
    <source>
        <dbReference type="Pfam" id="PF02931"/>
    </source>
</evidence>
<keyword evidence="4 5" id="KW-0472">Membrane</keyword>
<keyword evidence="3 5" id="KW-1133">Transmembrane helix</keyword>
<evidence type="ECO:0000256" key="1">
    <source>
        <dbReference type="ARBA" id="ARBA00004141"/>
    </source>
</evidence>
<dbReference type="Proteomes" id="UP001519460">
    <property type="component" value="Unassembled WGS sequence"/>
</dbReference>
<evidence type="ECO:0000256" key="3">
    <source>
        <dbReference type="ARBA" id="ARBA00022989"/>
    </source>
</evidence>